<dbReference type="InterPro" id="IPR001404">
    <property type="entry name" value="Hsp90_fam"/>
</dbReference>
<dbReference type="GO" id="GO:0005524">
    <property type="term" value="F:ATP binding"/>
    <property type="evidence" value="ECO:0007669"/>
    <property type="project" value="UniProtKB-KW"/>
</dbReference>
<dbReference type="GO" id="GO:0140662">
    <property type="term" value="F:ATP-dependent protein folding chaperone"/>
    <property type="evidence" value="ECO:0007669"/>
    <property type="project" value="InterPro"/>
</dbReference>
<comment type="subunit">
    <text evidence="2">Homodimer.</text>
</comment>
<dbReference type="InterPro" id="IPR036890">
    <property type="entry name" value="HATPase_C_sf"/>
</dbReference>
<feature type="binding site" evidence="8">
    <location>
        <position position="467"/>
    </location>
    <ligand>
        <name>ATP</name>
        <dbReference type="ChEBI" id="CHEBI:30616"/>
    </ligand>
</feature>
<keyword evidence="7" id="KW-0143">Chaperone</keyword>
<dbReference type="SMART" id="SM00387">
    <property type="entry name" value="HATPase_c"/>
    <property type="match status" value="1"/>
</dbReference>
<dbReference type="PANTHER" id="PTHR11528">
    <property type="entry name" value="HEAT SHOCK PROTEIN 90 FAMILY MEMBER"/>
    <property type="match status" value="1"/>
</dbReference>
<dbReference type="FunFam" id="3.40.50.11260:FF:000005">
    <property type="entry name" value="Heat shock protein 90"/>
    <property type="match status" value="1"/>
</dbReference>
<evidence type="ECO:0000313" key="11">
    <source>
        <dbReference type="EMBL" id="TKW29011.1"/>
    </source>
</evidence>
<dbReference type="InterPro" id="IPR006311">
    <property type="entry name" value="TAT_signal"/>
</dbReference>
<feature type="binding site" evidence="8">
    <location>
        <begin position="219"/>
        <end position="224"/>
    </location>
    <ligand>
        <name>ATP</name>
        <dbReference type="ChEBI" id="CHEBI:30616"/>
    </ligand>
</feature>
<evidence type="ECO:0000256" key="6">
    <source>
        <dbReference type="ARBA" id="ARBA00023016"/>
    </source>
</evidence>
<dbReference type="SUPFAM" id="SSF54211">
    <property type="entry name" value="Ribosomal protein S5 domain 2-like"/>
    <property type="match status" value="1"/>
</dbReference>
<dbReference type="Gene3D" id="1.20.120.790">
    <property type="entry name" value="Heat shock protein 90, C-terminal domain"/>
    <property type="match status" value="1"/>
</dbReference>
<dbReference type="InterPro" id="IPR003594">
    <property type="entry name" value="HATPase_dom"/>
</dbReference>
<dbReference type="AlphaFoldDB" id="A0A4U6VHE8"/>
<dbReference type="SUPFAM" id="SSF110942">
    <property type="entry name" value="HSP90 C-terminal domain"/>
    <property type="match status" value="1"/>
</dbReference>
<feature type="compositionally biased region" description="Acidic residues" evidence="9">
    <location>
        <begin position="803"/>
        <end position="814"/>
    </location>
</feature>
<evidence type="ECO:0000313" key="12">
    <source>
        <dbReference type="Proteomes" id="UP000298652"/>
    </source>
</evidence>
<feature type="binding site" evidence="8">
    <location>
        <position position="180"/>
    </location>
    <ligand>
        <name>ATP</name>
        <dbReference type="ChEBI" id="CHEBI:30616"/>
    </ligand>
</feature>
<keyword evidence="3 8" id="KW-0547">Nucleotide-binding</keyword>
<dbReference type="FunFam" id="3.30.230.80:FF:000005">
    <property type="entry name" value="heat shock protein 90-5, chloroplastic"/>
    <property type="match status" value="1"/>
</dbReference>
<dbReference type="Proteomes" id="UP000298652">
    <property type="component" value="Chromosome 3"/>
</dbReference>
<gene>
    <name evidence="11" type="ORF">SEVIR_3G367200v2</name>
</gene>
<accession>A0A4U6VHE8</accession>
<feature type="binding site" evidence="8">
    <location>
        <position position="129"/>
    </location>
    <ligand>
        <name>ATP</name>
        <dbReference type="ChEBI" id="CHEBI:30616"/>
    </ligand>
</feature>
<keyword evidence="12" id="KW-1185">Reference proteome</keyword>
<dbReference type="OMA" id="EINPNHY"/>
<feature type="binding site" evidence="8">
    <location>
        <position position="175"/>
    </location>
    <ligand>
        <name>ATP</name>
        <dbReference type="ChEBI" id="CHEBI:30616"/>
    </ligand>
</feature>
<evidence type="ECO:0000256" key="2">
    <source>
        <dbReference type="ARBA" id="ARBA00011738"/>
    </source>
</evidence>
<dbReference type="InterPro" id="IPR020568">
    <property type="entry name" value="Ribosomal_Su5_D2-typ_SF"/>
</dbReference>
<feature type="compositionally biased region" description="Basic and acidic residues" evidence="9">
    <location>
        <begin position="327"/>
        <end position="340"/>
    </location>
</feature>
<feature type="domain" description="Histidine kinase/HSP90-like ATPase" evidence="10">
    <location>
        <begin position="122"/>
        <end position="284"/>
    </location>
</feature>
<feature type="binding site" evidence="8">
    <location>
        <position position="133"/>
    </location>
    <ligand>
        <name>ATP</name>
        <dbReference type="ChEBI" id="CHEBI:30616"/>
    </ligand>
</feature>
<evidence type="ECO:0000256" key="3">
    <source>
        <dbReference type="ARBA" id="ARBA00022741"/>
    </source>
</evidence>
<reference evidence="11" key="1">
    <citation type="submission" date="2019-03" db="EMBL/GenBank/DDBJ databases">
        <title>WGS assembly of Setaria viridis.</title>
        <authorList>
            <person name="Huang P."/>
            <person name="Jenkins J."/>
            <person name="Grimwood J."/>
            <person name="Barry K."/>
            <person name="Healey A."/>
            <person name="Mamidi S."/>
            <person name="Sreedasyam A."/>
            <person name="Shu S."/>
            <person name="Feldman M."/>
            <person name="Wu J."/>
            <person name="Yu Y."/>
            <person name="Chen C."/>
            <person name="Johnson J."/>
            <person name="Rokhsar D."/>
            <person name="Baxter I."/>
            <person name="Schmutz J."/>
            <person name="Brutnell T."/>
            <person name="Kellogg E."/>
        </authorList>
    </citation>
    <scope>NUCLEOTIDE SEQUENCE [LARGE SCALE GENOMIC DNA]</scope>
</reference>
<dbReference type="GO" id="GO:0051082">
    <property type="term" value="F:unfolded protein binding"/>
    <property type="evidence" value="ECO:0007669"/>
    <property type="project" value="InterPro"/>
</dbReference>
<dbReference type="GO" id="GO:0016887">
    <property type="term" value="F:ATP hydrolysis activity"/>
    <property type="evidence" value="ECO:0007669"/>
    <property type="project" value="InterPro"/>
</dbReference>
<dbReference type="Gene3D" id="3.30.565.10">
    <property type="entry name" value="Histidine kinase-like ATPase, C-terminal domain"/>
    <property type="match status" value="1"/>
</dbReference>
<keyword evidence="6" id="KW-0346">Stress response</keyword>
<dbReference type="FunFam" id="1.20.120.790:FF:000001">
    <property type="entry name" value="Heat shock protein 90 alpha"/>
    <property type="match status" value="1"/>
</dbReference>
<dbReference type="NCBIfam" id="NF003555">
    <property type="entry name" value="PRK05218.1"/>
    <property type="match status" value="1"/>
</dbReference>
<keyword evidence="4 8" id="KW-0067">ATP-binding</keyword>
<dbReference type="InterPro" id="IPR019805">
    <property type="entry name" value="Heat_shock_protein_90_CS"/>
</dbReference>
<dbReference type="InterPro" id="IPR020575">
    <property type="entry name" value="Hsp90_N"/>
</dbReference>
<name>A0A4U6VHE8_SETVI</name>
<evidence type="ECO:0000256" key="5">
    <source>
        <dbReference type="ARBA" id="ARBA00022946"/>
    </source>
</evidence>
<organism evidence="11 12">
    <name type="scientific">Setaria viridis</name>
    <name type="common">Green bristlegrass</name>
    <name type="synonym">Setaria italica subsp. viridis</name>
    <dbReference type="NCBI Taxonomy" id="4556"/>
    <lineage>
        <taxon>Eukaryota</taxon>
        <taxon>Viridiplantae</taxon>
        <taxon>Streptophyta</taxon>
        <taxon>Embryophyta</taxon>
        <taxon>Tracheophyta</taxon>
        <taxon>Spermatophyta</taxon>
        <taxon>Magnoliopsida</taxon>
        <taxon>Liliopsida</taxon>
        <taxon>Poales</taxon>
        <taxon>Poaceae</taxon>
        <taxon>PACMAD clade</taxon>
        <taxon>Panicoideae</taxon>
        <taxon>Panicodae</taxon>
        <taxon>Paniceae</taxon>
        <taxon>Cenchrinae</taxon>
        <taxon>Setaria</taxon>
    </lineage>
</organism>
<dbReference type="HAMAP" id="MF_00505">
    <property type="entry name" value="HSP90"/>
    <property type="match status" value="1"/>
</dbReference>
<dbReference type="CDD" id="cd16927">
    <property type="entry name" value="HATPase_Hsp90-like"/>
    <property type="match status" value="1"/>
</dbReference>
<feature type="region of interest" description="Disordered" evidence="9">
    <location>
        <begin position="320"/>
        <end position="342"/>
    </location>
</feature>
<dbReference type="InterPro" id="IPR037196">
    <property type="entry name" value="HSP90_C"/>
</dbReference>
<proteinExistence type="inferred from homology"/>
<dbReference type="Gene3D" id="3.40.50.11260">
    <property type="match status" value="1"/>
</dbReference>
<sequence length="821" mass="92182">MLGASRRSLCAAAAARSRAAAGAASAVSTDAAASVPPRPANNGAPGAPQQQKRLLSVLAAPKLSGTSNMASLKLMDGALIGRRYDSSAAAVDSTDMPPAEKHEYQAEVNRLMDLIVHSLYSNKEVFLRELVSNASDALDKLRYLSVTDPELLKDGPELDIRIQTDKDNGIVTITDSGIGMTKQELVDSLGTIANSGTAKFLKALKESQEAGMDSNLIGQFGVGFYSAFLVADKVVVSTKSPKSDKQYVWEGEADSSSYTVREEKDPEKLIPRGTRLTLYLKRDDKGFAHPERIQKLVKNYSQFVSFPIYTWQEKGFTKEVEVDEDPAETKKEGDAEAQTEKKKKTKTVLEKYWDWELTNETQPIWLRNPKEVSTEEYNEFFKKTFNEYLDPLASSHFTTEGEVEFRSILFVPATKKEDITDRKTKNIRLYVKRVFISDDFDGELFPRYLSFVKGVVDSNDLPLNVSREILQESRIVRIMRKRLVRKAFDMILGISCSENRDDYERFWENYGKFLKLGAMEDKENHKRIAPLLRFFSSQSNDELISLDEYVENMKPEQKDIFFVAADSLSSAKNAPFLEKLTEKEYEVLLLVDPMDEVAIQNLASYKDKKFVDISKEDLDLGDKNEEREKEIKQEFSQTCDWIKKRLGDKVARVDISNRLSSSPCVLVAAKFGWSANMERLMRAQSMGDTSSLDFMRSRKVFEINPEHEIIKGLNVACRSNPDDPEALKVLDVLFETAMISSGFTPDNPAELSGKIYDMMSSAIAGKWSSQSQAPFASAFPEHDAPHVEPSFSQHAAAPHVEPDTVEAEVVEPEPVESGQQK</sequence>
<evidence type="ECO:0000256" key="7">
    <source>
        <dbReference type="ARBA" id="ARBA00023186"/>
    </source>
</evidence>
<evidence type="ECO:0000256" key="9">
    <source>
        <dbReference type="SAM" id="MobiDB-lite"/>
    </source>
</evidence>
<dbReference type="SUPFAM" id="SSF55874">
    <property type="entry name" value="ATPase domain of HSP90 chaperone/DNA topoisomerase II/histidine kinase"/>
    <property type="match status" value="1"/>
</dbReference>
<feature type="binding site" evidence="8">
    <location>
        <position position="274"/>
    </location>
    <ligand>
        <name>ATP</name>
        <dbReference type="ChEBI" id="CHEBI:30616"/>
    </ligand>
</feature>
<dbReference type="PIRSF" id="PIRSF002583">
    <property type="entry name" value="Hsp90"/>
    <property type="match status" value="1"/>
</dbReference>
<dbReference type="EMBL" id="CM016554">
    <property type="protein sequence ID" value="TKW29011.1"/>
    <property type="molecule type" value="Genomic_DNA"/>
</dbReference>
<dbReference type="GO" id="GO:0005739">
    <property type="term" value="C:mitochondrion"/>
    <property type="evidence" value="ECO:0007669"/>
    <property type="project" value="EnsemblPlants"/>
</dbReference>
<dbReference type="Gramene" id="TKW29011">
    <property type="protein sequence ID" value="TKW29011"/>
    <property type="gene ID" value="SEVIR_3G367200v2"/>
</dbReference>
<dbReference type="Pfam" id="PF13589">
    <property type="entry name" value="HATPase_c_3"/>
    <property type="match status" value="1"/>
</dbReference>
<evidence type="ECO:0000256" key="4">
    <source>
        <dbReference type="ARBA" id="ARBA00022840"/>
    </source>
</evidence>
<evidence type="ECO:0000256" key="1">
    <source>
        <dbReference type="ARBA" id="ARBA00008239"/>
    </source>
</evidence>
<dbReference type="FunFam" id="3.30.565.10:FF:000024">
    <property type="entry name" value="heat shock protein 90-5, chloroplastic"/>
    <property type="match status" value="1"/>
</dbReference>
<dbReference type="PROSITE" id="PS00298">
    <property type="entry name" value="HSP90"/>
    <property type="match status" value="1"/>
</dbReference>
<dbReference type="PRINTS" id="PR00775">
    <property type="entry name" value="HEATSHOCK90"/>
</dbReference>
<dbReference type="Pfam" id="PF00183">
    <property type="entry name" value="HSP90"/>
    <property type="match status" value="1"/>
</dbReference>
<feature type="binding site" evidence="8">
    <location>
        <begin position="195"/>
        <end position="196"/>
    </location>
    <ligand>
        <name>ATP</name>
        <dbReference type="ChEBI" id="CHEBI:30616"/>
    </ligand>
</feature>
<feature type="region of interest" description="Disordered" evidence="9">
    <location>
        <begin position="26"/>
        <end position="51"/>
    </location>
</feature>
<comment type="similarity">
    <text evidence="1">Belongs to the heat shock protein 90 family.</text>
</comment>
<feature type="region of interest" description="Disordered" evidence="9">
    <location>
        <begin position="780"/>
        <end position="821"/>
    </location>
</feature>
<dbReference type="PROSITE" id="PS51318">
    <property type="entry name" value="TAT"/>
    <property type="match status" value="1"/>
</dbReference>
<evidence type="ECO:0000259" key="10">
    <source>
        <dbReference type="SMART" id="SM00387"/>
    </source>
</evidence>
<evidence type="ECO:0000256" key="8">
    <source>
        <dbReference type="PIRSR" id="PIRSR002583-1"/>
    </source>
</evidence>
<dbReference type="Gene3D" id="3.30.230.80">
    <property type="match status" value="1"/>
</dbReference>
<keyword evidence="5" id="KW-0809">Transit peptide</keyword>
<protein>
    <recommendedName>
        <fullName evidence="10">Histidine kinase/HSP90-like ATPase domain-containing protein</fullName>
    </recommendedName>
</protein>